<accession>A0ABS2SVU7</accession>
<evidence type="ECO:0000313" key="6">
    <source>
        <dbReference type="EMBL" id="MBM7839663.1"/>
    </source>
</evidence>
<dbReference type="GO" id="GO:0004034">
    <property type="term" value="F:aldose 1-epimerase activity"/>
    <property type="evidence" value="ECO:0007669"/>
    <property type="project" value="UniProtKB-EC"/>
</dbReference>
<dbReference type="Pfam" id="PF01263">
    <property type="entry name" value="Aldose_epim"/>
    <property type="match status" value="1"/>
</dbReference>
<comment type="similarity">
    <text evidence="2 5">Belongs to the aldose epimerase family.</text>
</comment>
<dbReference type="PIRSF" id="PIRSF005096">
    <property type="entry name" value="GALM"/>
    <property type="match status" value="1"/>
</dbReference>
<dbReference type="InterPro" id="IPR011013">
    <property type="entry name" value="Gal_mutarotase_sf_dom"/>
</dbReference>
<evidence type="ECO:0000256" key="3">
    <source>
        <dbReference type="ARBA" id="ARBA00023235"/>
    </source>
</evidence>
<protein>
    <recommendedName>
        <fullName evidence="5">Aldose 1-epimerase</fullName>
        <ecNumber evidence="5">5.1.3.3</ecNumber>
    </recommendedName>
</protein>
<comment type="caution">
    <text evidence="6">The sequence shown here is derived from an EMBL/GenBank/DDBJ whole genome shotgun (WGS) entry which is preliminary data.</text>
</comment>
<reference evidence="6" key="1">
    <citation type="submission" date="2021-01" db="EMBL/GenBank/DDBJ databases">
        <title>Genomic Encyclopedia of Type Strains, Phase IV (KMG-IV): sequencing the most valuable type-strain genomes for metagenomic binning, comparative biology and taxonomic classification.</title>
        <authorList>
            <person name="Goeker M."/>
        </authorList>
    </citation>
    <scope>NUCLEOTIDE SEQUENCE</scope>
    <source>
        <strain evidence="6">DSM 21943</strain>
    </source>
</reference>
<evidence type="ECO:0000256" key="1">
    <source>
        <dbReference type="ARBA" id="ARBA00005028"/>
    </source>
</evidence>
<name>A0ABS2SVU7_9BACI</name>
<dbReference type="RefSeq" id="WP_204466857.1">
    <property type="nucleotide sequence ID" value="NZ_JAFBCV010000009.1"/>
</dbReference>
<evidence type="ECO:0000313" key="7">
    <source>
        <dbReference type="Proteomes" id="UP001179280"/>
    </source>
</evidence>
<dbReference type="PANTHER" id="PTHR10091">
    <property type="entry name" value="ALDOSE-1-EPIMERASE"/>
    <property type="match status" value="1"/>
</dbReference>
<dbReference type="InterPro" id="IPR015443">
    <property type="entry name" value="Aldose_1-epimerase"/>
</dbReference>
<dbReference type="InterPro" id="IPR014718">
    <property type="entry name" value="GH-type_carb-bd"/>
</dbReference>
<dbReference type="PANTHER" id="PTHR10091:SF0">
    <property type="entry name" value="GALACTOSE MUTAROTASE"/>
    <property type="match status" value="1"/>
</dbReference>
<gene>
    <name evidence="6" type="ORF">JOC54_002943</name>
</gene>
<keyword evidence="7" id="KW-1185">Reference proteome</keyword>
<evidence type="ECO:0000256" key="4">
    <source>
        <dbReference type="ARBA" id="ARBA00023277"/>
    </source>
</evidence>
<dbReference type="EC" id="5.1.3.3" evidence="5"/>
<keyword evidence="3 5" id="KW-0413">Isomerase</keyword>
<keyword evidence="4 5" id="KW-0119">Carbohydrate metabolism</keyword>
<dbReference type="InterPro" id="IPR047215">
    <property type="entry name" value="Galactose_mutarotase-like"/>
</dbReference>
<dbReference type="InterPro" id="IPR008183">
    <property type="entry name" value="Aldose_1/G6P_1-epimerase"/>
</dbReference>
<dbReference type="EMBL" id="JAFBCV010000009">
    <property type="protein sequence ID" value="MBM7839663.1"/>
    <property type="molecule type" value="Genomic_DNA"/>
</dbReference>
<comment type="pathway">
    <text evidence="1 5">Carbohydrate metabolism; hexose metabolism.</text>
</comment>
<sequence>MKAAIQTGTSGQTEVILENDYGMKLEILAVGATVTKLIVPDKDGRKENIVVSLADKEAYPNDEAYFGALIGPVAGRVKAASFKHGGTTYQLTANEGENQLHSGKTGFHQEQFIPNVFEHENEVGVTFTRESQQCTDGFPGKLSLEVRYTLSNENEWILSYKAHTDEMTPITLTNHTYFNLSGDFDQSIADHRLTMESDGYLELGKDLLPTGFIVSEEGPFQFQDGRLLGDGFKAGHEQIKQAGGGYDHFFFLKEGKKVIYVTEPTSGRELTVTTTQPGVTFYSGNGLDGTDLLADGKTAQKHGAFCLETQSPPASLHHKGLPSIWLKPGELYEHETIYKFSKTKASMINNK</sequence>
<dbReference type="CDD" id="cd09019">
    <property type="entry name" value="galactose_mutarotase_like"/>
    <property type="match status" value="1"/>
</dbReference>
<dbReference type="SUPFAM" id="SSF74650">
    <property type="entry name" value="Galactose mutarotase-like"/>
    <property type="match status" value="1"/>
</dbReference>
<dbReference type="Gene3D" id="2.70.98.10">
    <property type="match status" value="1"/>
</dbReference>
<evidence type="ECO:0000256" key="5">
    <source>
        <dbReference type="PIRNR" id="PIRNR005096"/>
    </source>
</evidence>
<proteinExistence type="inferred from homology"/>
<organism evidence="6 7">
    <name type="scientific">Shouchella xiaoxiensis</name>
    <dbReference type="NCBI Taxonomy" id="766895"/>
    <lineage>
        <taxon>Bacteria</taxon>
        <taxon>Bacillati</taxon>
        <taxon>Bacillota</taxon>
        <taxon>Bacilli</taxon>
        <taxon>Bacillales</taxon>
        <taxon>Bacillaceae</taxon>
        <taxon>Shouchella</taxon>
    </lineage>
</organism>
<evidence type="ECO:0000256" key="2">
    <source>
        <dbReference type="ARBA" id="ARBA00006206"/>
    </source>
</evidence>
<comment type="catalytic activity">
    <reaction evidence="5">
        <text>alpha-D-glucose = beta-D-glucose</text>
        <dbReference type="Rhea" id="RHEA:10264"/>
        <dbReference type="ChEBI" id="CHEBI:15903"/>
        <dbReference type="ChEBI" id="CHEBI:17925"/>
        <dbReference type="EC" id="5.1.3.3"/>
    </reaction>
</comment>
<dbReference type="Proteomes" id="UP001179280">
    <property type="component" value="Unassembled WGS sequence"/>
</dbReference>